<gene>
    <name evidence="2" type="ORF">HaLaN_23872</name>
</gene>
<comment type="caution">
    <text evidence="2">The sequence shown here is derived from an EMBL/GenBank/DDBJ whole genome shotgun (WGS) entry which is preliminary data.</text>
</comment>
<keyword evidence="3" id="KW-1185">Reference proteome</keyword>
<accession>A0A699ZXI4</accession>
<dbReference type="InterPro" id="IPR051316">
    <property type="entry name" value="Zinc-reg_GTPase_activator"/>
</dbReference>
<evidence type="ECO:0000313" key="3">
    <source>
        <dbReference type="Proteomes" id="UP000485058"/>
    </source>
</evidence>
<sequence length="58" mass="6195">MVPWQFGEIDIDSELVVKQEVVEGSLDTVMQLSNGCLCCTVRDDLIQAGNRLVGGAAA</sequence>
<dbReference type="Proteomes" id="UP000485058">
    <property type="component" value="Unassembled WGS sequence"/>
</dbReference>
<dbReference type="EMBL" id="BLLF01002933">
    <property type="protein sequence ID" value="GFH25840.1"/>
    <property type="molecule type" value="Genomic_DNA"/>
</dbReference>
<evidence type="ECO:0000313" key="2">
    <source>
        <dbReference type="EMBL" id="GFH25840.1"/>
    </source>
</evidence>
<proteinExistence type="predicted"/>
<name>A0A699ZXI4_HAELA</name>
<evidence type="ECO:0000259" key="1">
    <source>
        <dbReference type="Pfam" id="PF02492"/>
    </source>
</evidence>
<reference evidence="2 3" key="1">
    <citation type="submission" date="2020-02" db="EMBL/GenBank/DDBJ databases">
        <title>Draft genome sequence of Haematococcus lacustris strain NIES-144.</title>
        <authorList>
            <person name="Morimoto D."/>
            <person name="Nakagawa S."/>
            <person name="Yoshida T."/>
            <person name="Sawayama S."/>
        </authorList>
    </citation>
    <scope>NUCLEOTIDE SEQUENCE [LARGE SCALE GENOMIC DNA]</scope>
    <source>
        <strain evidence="2 3">NIES-144</strain>
    </source>
</reference>
<organism evidence="2 3">
    <name type="scientific">Haematococcus lacustris</name>
    <name type="common">Green alga</name>
    <name type="synonym">Haematococcus pluvialis</name>
    <dbReference type="NCBI Taxonomy" id="44745"/>
    <lineage>
        <taxon>Eukaryota</taxon>
        <taxon>Viridiplantae</taxon>
        <taxon>Chlorophyta</taxon>
        <taxon>core chlorophytes</taxon>
        <taxon>Chlorophyceae</taxon>
        <taxon>CS clade</taxon>
        <taxon>Chlamydomonadales</taxon>
        <taxon>Haematococcaceae</taxon>
        <taxon>Haematococcus</taxon>
    </lineage>
</organism>
<dbReference type="Pfam" id="PF02492">
    <property type="entry name" value="cobW"/>
    <property type="match status" value="1"/>
</dbReference>
<feature type="domain" description="CobW/HypB/UreG nucleotide-binding" evidence="1">
    <location>
        <begin position="6"/>
        <end position="52"/>
    </location>
</feature>
<dbReference type="InterPro" id="IPR003495">
    <property type="entry name" value="CobW/HypB/UreG_nucleotide-bd"/>
</dbReference>
<dbReference type="PANTHER" id="PTHR13748">
    <property type="entry name" value="COBW-RELATED"/>
    <property type="match status" value="1"/>
</dbReference>
<dbReference type="Gene3D" id="3.40.50.300">
    <property type="entry name" value="P-loop containing nucleotide triphosphate hydrolases"/>
    <property type="match status" value="1"/>
</dbReference>
<protein>
    <submittedName>
        <fullName evidence="2">CobW C-terminal domain-containing protein</fullName>
    </submittedName>
</protein>
<dbReference type="InterPro" id="IPR027417">
    <property type="entry name" value="P-loop_NTPase"/>
</dbReference>
<dbReference type="AlphaFoldDB" id="A0A699ZXI4"/>